<dbReference type="InterPro" id="IPR052945">
    <property type="entry name" value="Mitotic_Regulator"/>
</dbReference>
<reference evidence="2 3" key="2">
    <citation type="journal article" date="2018" name="Int. J. Syst. Evol. Microbiol.">
        <title>Marinobacterium aestuarii sp. nov., a benzene-degrading marine bacterium isolated from estuary sediment.</title>
        <authorList>
            <person name="Bae S.S."/>
            <person name="Jung J."/>
            <person name="Chung D."/>
            <person name="Baek K."/>
        </authorList>
    </citation>
    <scope>NUCLEOTIDE SEQUENCE [LARGE SCALE GENOMIC DNA]</scope>
    <source>
        <strain evidence="2 3">ST58-10</strain>
    </source>
</reference>
<proteinExistence type="predicted"/>
<evidence type="ECO:0000256" key="1">
    <source>
        <dbReference type="SAM" id="SignalP"/>
    </source>
</evidence>
<dbReference type="RefSeq" id="WP_067385529.1">
    <property type="nucleotide sequence ID" value="NZ_CP015839.1"/>
</dbReference>
<dbReference type="Gene3D" id="1.25.40.10">
    <property type="entry name" value="Tetratricopeptide repeat domain"/>
    <property type="match status" value="2"/>
</dbReference>
<reference evidence="3" key="1">
    <citation type="submission" date="2016-05" db="EMBL/GenBank/DDBJ databases">
        <authorList>
            <person name="Baek K."/>
            <person name="Yang S.-J."/>
        </authorList>
    </citation>
    <scope>NUCLEOTIDE SEQUENCE [LARGE SCALE GENOMIC DNA]</scope>
    <source>
        <strain evidence="3">ST58-10</strain>
    </source>
</reference>
<dbReference type="SMART" id="SM00671">
    <property type="entry name" value="SEL1"/>
    <property type="match status" value="4"/>
</dbReference>
<dbReference type="PANTHER" id="PTHR43628:SF1">
    <property type="entry name" value="CHITIN SYNTHASE REGULATORY FACTOR 2-RELATED"/>
    <property type="match status" value="1"/>
</dbReference>
<sequence>MSKRTLLAAAGLLMALSSTPLLAADLGQASRDFENKDYSAALDALESLSKEGNPEALSMLGQMYENGWGVDKDLEKAAALFKRGANQGHLGSVNGLRRLKNIEYRQELNSVRLSAEAGDASAQNRLGEMYEFGYGIERDPNLAYSWYLRAAEQQLVAAEHNIGRCYNFGTGVAQDFAQAETWYRKAAKQGHMDAMFFLGTLYSNNHGQDQSIDTNVMAYAWMHNSAQLGNATAAAIEKRLLMKLDEPQTQAAKALAEEYLDQYVRPFK</sequence>
<evidence type="ECO:0008006" key="4">
    <source>
        <dbReference type="Google" id="ProtNLM"/>
    </source>
</evidence>
<dbReference type="STRING" id="1821621.A8C75_17925"/>
<accession>A0A1A9F1X9</accession>
<evidence type="ECO:0000313" key="2">
    <source>
        <dbReference type="EMBL" id="ANG64165.1"/>
    </source>
</evidence>
<feature type="signal peptide" evidence="1">
    <location>
        <begin position="1"/>
        <end position="23"/>
    </location>
</feature>
<dbReference type="PANTHER" id="PTHR43628">
    <property type="entry name" value="ACTIVATOR OF C KINASE PROTEIN 1-RELATED"/>
    <property type="match status" value="1"/>
</dbReference>
<gene>
    <name evidence="2" type="ORF">A8C75_17925</name>
</gene>
<dbReference type="KEGG" id="mars:A8C75_17925"/>
<dbReference type="EMBL" id="CP015839">
    <property type="protein sequence ID" value="ANG64165.1"/>
    <property type="molecule type" value="Genomic_DNA"/>
</dbReference>
<dbReference type="AlphaFoldDB" id="A0A1A9F1X9"/>
<dbReference type="SUPFAM" id="SSF81901">
    <property type="entry name" value="HCP-like"/>
    <property type="match status" value="1"/>
</dbReference>
<protein>
    <recommendedName>
        <fullName evidence="4">Sel1 repeat family protein</fullName>
    </recommendedName>
</protein>
<dbReference type="Pfam" id="PF08238">
    <property type="entry name" value="Sel1"/>
    <property type="match status" value="4"/>
</dbReference>
<feature type="chain" id="PRO_5008386631" description="Sel1 repeat family protein" evidence="1">
    <location>
        <begin position="24"/>
        <end position="268"/>
    </location>
</feature>
<dbReference type="Proteomes" id="UP000078070">
    <property type="component" value="Chromosome"/>
</dbReference>
<keyword evidence="3" id="KW-1185">Reference proteome</keyword>
<keyword evidence="1" id="KW-0732">Signal</keyword>
<organism evidence="2 3">
    <name type="scientific">Marinobacterium aestuarii</name>
    <dbReference type="NCBI Taxonomy" id="1821621"/>
    <lineage>
        <taxon>Bacteria</taxon>
        <taxon>Pseudomonadati</taxon>
        <taxon>Pseudomonadota</taxon>
        <taxon>Gammaproteobacteria</taxon>
        <taxon>Oceanospirillales</taxon>
        <taxon>Oceanospirillaceae</taxon>
        <taxon>Marinobacterium</taxon>
    </lineage>
</organism>
<evidence type="ECO:0000313" key="3">
    <source>
        <dbReference type="Proteomes" id="UP000078070"/>
    </source>
</evidence>
<dbReference type="OrthoDB" id="9204495at2"/>
<dbReference type="InterPro" id="IPR006597">
    <property type="entry name" value="Sel1-like"/>
</dbReference>
<dbReference type="InterPro" id="IPR011990">
    <property type="entry name" value="TPR-like_helical_dom_sf"/>
</dbReference>
<name>A0A1A9F1X9_9GAMM</name>